<feature type="transmembrane region" description="Helical" evidence="5">
    <location>
        <begin position="55"/>
        <end position="79"/>
    </location>
</feature>
<proteinExistence type="predicted"/>
<dbReference type="InterPro" id="IPR013057">
    <property type="entry name" value="AA_transpt_TM"/>
</dbReference>
<feature type="domain" description="Amino acid transporter transmembrane" evidence="6">
    <location>
        <begin position="412"/>
        <end position="478"/>
    </location>
</feature>
<feature type="transmembrane region" description="Helical" evidence="5">
    <location>
        <begin position="175"/>
        <end position="191"/>
    </location>
</feature>
<feature type="transmembrane region" description="Helical" evidence="5">
    <location>
        <begin position="121"/>
        <end position="139"/>
    </location>
</feature>
<dbReference type="GO" id="GO:0015193">
    <property type="term" value="F:L-proline transmembrane transporter activity"/>
    <property type="evidence" value="ECO:0007669"/>
    <property type="project" value="TreeGrafter"/>
</dbReference>
<evidence type="ECO:0000256" key="3">
    <source>
        <dbReference type="ARBA" id="ARBA00022989"/>
    </source>
</evidence>
<dbReference type="KEGG" id="tng:GSTEN00024265G001"/>
<comment type="caution">
    <text evidence="7">The sequence shown here is derived from an EMBL/GenBank/DDBJ whole genome shotgun (WGS) entry which is preliminary data.</text>
</comment>
<feature type="non-terminal residue" evidence="7">
    <location>
        <position position="1"/>
    </location>
</feature>
<evidence type="ECO:0000256" key="1">
    <source>
        <dbReference type="ARBA" id="ARBA00004141"/>
    </source>
</evidence>
<dbReference type="EMBL" id="CAAE01014742">
    <property type="protein sequence ID" value="CAG04525.1"/>
    <property type="molecule type" value="Genomic_DNA"/>
</dbReference>
<sequence>MDALCPSSLGPSRPQRRYERFGEQPGTTVFQTLIHILKGNIGTGLLSLPLAVKNAGLVLGPLSLLGMGIVAVHCMEVLVRCSHHLSAKLNRESLTYSEAVQYGMENVSWLRRHSYLGKQTVNLFLIITQLGFCCVYFVFLSDNIKQVVEAANATTVTCQINHSNQTQILVPSFDSRIYMLFFLPAFILLVFTPSLRYLAPLSLVANVMMTISLALIYFYSVTHISYPIDLPAVGHLKDYPLFFGTAIFAFEGIGVVLPLENKMQKPESFFLVLYLGMGTVTLLYTSLGIIGYLCFGADIGGSITLNLPNCWLYQVVKLLYCFGIFITFALQFYVPAEILIPPAVARVSDTWKKPVDLLLRSLLVIFTCEREIAFEMEQRMRPEPCSAGDVLMAVLGLLEAGVGVSEGWDGGLAILIPMLDLVISLVGSVSSSFLALIFPPLLQILTFHREGLSPLVLVKNVFISLIGFLGFVFGTYVSVHQIIARSSHAP</sequence>
<feature type="transmembrane region" description="Helical" evidence="5">
    <location>
        <begin position="461"/>
        <end position="479"/>
    </location>
</feature>
<protein>
    <submittedName>
        <fullName evidence="7">(spotted green pufferfish) hypothetical protein</fullName>
    </submittedName>
</protein>
<feature type="transmembrane region" description="Helical" evidence="5">
    <location>
        <begin position="239"/>
        <end position="259"/>
    </location>
</feature>
<name>Q4S4A7_TETNG</name>
<feature type="transmembrane region" description="Helical" evidence="5">
    <location>
        <begin position="271"/>
        <end position="291"/>
    </location>
</feature>
<gene>
    <name evidence="7" type="ORF">GSTENG00024265001</name>
</gene>
<dbReference type="OrthoDB" id="1684102at2759"/>
<reference evidence="7" key="2">
    <citation type="submission" date="2004-02" db="EMBL/GenBank/DDBJ databases">
        <authorList>
            <consortium name="Genoscope"/>
            <consortium name="Whitehead Institute Centre for Genome Research"/>
        </authorList>
    </citation>
    <scope>NUCLEOTIDE SEQUENCE</scope>
</reference>
<evidence type="ECO:0000256" key="4">
    <source>
        <dbReference type="ARBA" id="ARBA00023136"/>
    </source>
</evidence>
<keyword evidence="3 5" id="KW-1133">Transmembrane helix</keyword>
<feature type="transmembrane region" description="Helical" evidence="5">
    <location>
        <begin position="421"/>
        <end position="441"/>
    </location>
</feature>
<feature type="transmembrane region" description="Helical" evidence="5">
    <location>
        <begin position="198"/>
        <end position="219"/>
    </location>
</feature>
<evidence type="ECO:0000313" key="7">
    <source>
        <dbReference type="EMBL" id="CAG04525.1"/>
    </source>
</evidence>
<accession>Q4S4A7</accession>
<dbReference type="GO" id="GO:0005774">
    <property type="term" value="C:vacuolar membrane"/>
    <property type="evidence" value="ECO:0007669"/>
    <property type="project" value="TreeGrafter"/>
</dbReference>
<dbReference type="GO" id="GO:0005280">
    <property type="term" value="F:amino acid:proton symporter activity"/>
    <property type="evidence" value="ECO:0007669"/>
    <property type="project" value="TreeGrafter"/>
</dbReference>
<feature type="domain" description="Amino acid transporter transmembrane" evidence="6">
    <location>
        <begin position="26"/>
        <end position="367"/>
    </location>
</feature>
<comment type="subcellular location">
    <subcellularLocation>
        <location evidence="1">Membrane</location>
        <topology evidence="1">Multi-pass membrane protein</topology>
    </subcellularLocation>
</comment>
<dbReference type="PANTHER" id="PTHR22950:SF188">
    <property type="entry name" value="PROTON-COUPLED AMINO ACID TRANSPORTER 1"/>
    <property type="match status" value="1"/>
</dbReference>
<keyword evidence="4 5" id="KW-0472">Membrane</keyword>
<dbReference type="GO" id="GO:0015187">
    <property type="term" value="F:glycine transmembrane transporter activity"/>
    <property type="evidence" value="ECO:0007669"/>
    <property type="project" value="TreeGrafter"/>
</dbReference>
<dbReference type="PANTHER" id="PTHR22950">
    <property type="entry name" value="AMINO ACID TRANSPORTER"/>
    <property type="match status" value="1"/>
</dbReference>
<dbReference type="Pfam" id="PF01490">
    <property type="entry name" value="Aa_trans"/>
    <property type="match status" value="2"/>
</dbReference>
<reference evidence="7" key="1">
    <citation type="journal article" date="2004" name="Nature">
        <title>Genome duplication in the teleost fish Tetraodon nigroviridis reveals the early vertebrate proto-karyotype.</title>
        <authorList>
            <person name="Jaillon O."/>
            <person name="Aury J.-M."/>
            <person name="Brunet F."/>
            <person name="Petit J.-L."/>
            <person name="Stange-Thomann N."/>
            <person name="Mauceli E."/>
            <person name="Bouneau L."/>
            <person name="Fischer C."/>
            <person name="Ozouf-Costaz C."/>
            <person name="Bernot A."/>
            <person name="Nicaud S."/>
            <person name="Jaffe D."/>
            <person name="Fisher S."/>
            <person name="Lutfalla G."/>
            <person name="Dossat C."/>
            <person name="Segurens B."/>
            <person name="Dasilva C."/>
            <person name="Salanoubat M."/>
            <person name="Levy M."/>
            <person name="Boudet N."/>
            <person name="Castellano S."/>
            <person name="Anthouard V."/>
            <person name="Jubin C."/>
            <person name="Castelli V."/>
            <person name="Katinka M."/>
            <person name="Vacherie B."/>
            <person name="Biemont C."/>
            <person name="Skalli Z."/>
            <person name="Cattolico L."/>
            <person name="Poulain J."/>
            <person name="De Berardinis V."/>
            <person name="Cruaud C."/>
            <person name="Duprat S."/>
            <person name="Brottier P."/>
            <person name="Coutanceau J.-P."/>
            <person name="Gouzy J."/>
            <person name="Parra G."/>
            <person name="Lardier G."/>
            <person name="Chapple C."/>
            <person name="McKernan K.J."/>
            <person name="McEwan P."/>
            <person name="Bosak S."/>
            <person name="Kellis M."/>
            <person name="Volff J.-N."/>
            <person name="Guigo R."/>
            <person name="Zody M.C."/>
            <person name="Mesirov J."/>
            <person name="Lindblad-Toh K."/>
            <person name="Birren B."/>
            <person name="Nusbaum C."/>
            <person name="Kahn D."/>
            <person name="Robinson-Rechavi M."/>
            <person name="Laudet V."/>
            <person name="Schachter V."/>
            <person name="Quetier F."/>
            <person name="Saurin W."/>
            <person name="Scarpelli C."/>
            <person name="Wincker P."/>
            <person name="Lander E.S."/>
            <person name="Weissenbach J."/>
            <person name="Roest Crollius H."/>
        </authorList>
    </citation>
    <scope>NUCLEOTIDE SEQUENCE [LARGE SCALE GENOMIC DNA]</scope>
</reference>
<evidence type="ECO:0000259" key="6">
    <source>
        <dbReference type="Pfam" id="PF01490"/>
    </source>
</evidence>
<dbReference type="GO" id="GO:0015180">
    <property type="term" value="F:L-alanine transmembrane transporter activity"/>
    <property type="evidence" value="ECO:0007669"/>
    <property type="project" value="TreeGrafter"/>
</dbReference>
<keyword evidence="2 5" id="KW-0812">Transmembrane</keyword>
<evidence type="ECO:0000256" key="5">
    <source>
        <dbReference type="SAM" id="Phobius"/>
    </source>
</evidence>
<feature type="transmembrane region" description="Helical" evidence="5">
    <location>
        <begin position="311"/>
        <end position="334"/>
    </location>
</feature>
<organism evidence="7">
    <name type="scientific">Tetraodon nigroviridis</name>
    <name type="common">Spotted green pufferfish</name>
    <name type="synonym">Chelonodon nigroviridis</name>
    <dbReference type="NCBI Taxonomy" id="99883"/>
    <lineage>
        <taxon>Eukaryota</taxon>
        <taxon>Metazoa</taxon>
        <taxon>Chordata</taxon>
        <taxon>Craniata</taxon>
        <taxon>Vertebrata</taxon>
        <taxon>Euteleostomi</taxon>
        <taxon>Actinopterygii</taxon>
        <taxon>Neopterygii</taxon>
        <taxon>Teleostei</taxon>
        <taxon>Neoteleostei</taxon>
        <taxon>Acanthomorphata</taxon>
        <taxon>Eupercaria</taxon>
        <taxon>Tetraodontiformes</taxon>
        <taxon>Tetradontoidea</taxon>
        <taxon>Tetraodontidae</taxon>
        <taxon>Tetraodon</taxon>
    </lineage>
</organism>
<evidence type="ECO:0000256" key="2">
    <source>
        <dbReference type="ARBA" id="ARBA00022692"/>
    </source>
</evidence>
<dbReference type="AlphaFoldDB" id="Q4S4A7"/>